<evidence type="ECO:0000313" key="2">
    <source>
        <dbReference type="EMBL" id="GAA4345146.1"/>
    </source>
</evidence>
<feature type="signal peptide" evidence="1">
    <location>
        <begin position="1"/>
        <end position="19"/>
    </location>
</feature>
<protein>
    <recommendedName>
        <fullName evidence="4">T9SS type A sorting domain-containing protein</fullName>
    </recommendedName>
</protein>
<feature type="chain" id="PRO_5047048588" description="T9SS type A sorting domain-containing protein" evidence="1">
    <location>
        <begin position="20"/>
        <end position="718"/>
    </location>
</feature>
<dbReference type="Gene3D" id="2.60.40.10">
    <property type="entry name" value="Immunoglobulins"/>
    <property type="match status" value="1"/>
</dbReference>
<organism evidence="2 3">
    <name type="scientific">Flaviaesturariibacter amylovorans</name>
    <dbReference type="NCBI Taxonomy" id="1084520"/>
    <lineage>
        <taxon>Bacteria</taxon>
        <taxon>Pseudomonadati</taxon>
        <taxon>Bacteroidota</taxon>
        <taxon>Chitinophagia</taxon>
        <taxon>Chitinophagales</taxon>
        <taxon>Chitinophagaceae</taxon>
        <taxon>Flaviaestuariibacter</taxon>
    </lineage>
</organism>
<name>A0ABP8HV48_9BACT</name>
<proteinExistence type="predicted"/>
<sequence length="718" mass="77130">MRTHYLLLLLLLLAGLRPAAQLAGAEYFFNTDPGPGNGTPIAVTPGGTLDESVSIATTGLAAGTHWLYVRSRHTDGRWSHAEGRRFVIADGITAAEYFFDTDPGVGSGTALPITPGATLDETHSIATTGLSAGTHILYVRTRNTLGQWSLRESRAFSISESITAAEYYIDNDPGAGLGTAITVTPGGSIDVSLSIPAGSLPAGTHRIFVRSRNSAGQWSLVESRSFTIPEAIAQAEYYFDTDPGQGNGQPFSITADDSITLSTNISVSGLSGGWHDLFIRSRSNGGAWGIVEKRSFFIKPTVVSGEFYVDADPGPGSGLPIAFAAAENAEFNGAIILPPCTDSGTHRLHVRTRDENGHWSHHESLPVEVSAPVNPGIVQQTLVNNPTWCKRDSTYFFFEAGTSRVLARVTTSGNLQNLSSNVFVRNAPFVKYDRPILGRSFLINADNPTAAPMTVRLYFTQAELDTLNAMSPLISGAGSIGVYQYEGPTEDSMLSIGDATYHGMLNNTTFGQEYDAWYVEFTITHFSEFWLTSKGFLLPAVGLDLSGESGSTAHRLQWRTLQEHNTDHFTLERSANGQHWSAVARIAAAGESSSARTYRHSDPHGNAATLYYRIRLTDRDGRQSYSNVIVLRNGSGAATAWRIAPNPVTHSAMVSGPAATGPLAWKIIDASGRTVRTGQWNGTPNGAYRLDASGLAAGSYHLLLQAPDGAVQLPFLKQ</sequence>
<keyword evidence="1" id="KW-0732">Signal</keyword>
<dbReference type="InterPro" id="IPR013783">
    <property type="entry name" value="Ig-like_fold"/>
</dbReference>
<keyword evidence="3" id="KW-1185">Reference proteome</keyword>
<comment type="caution">
    <text evidence="2">The sequence shown here is derived from an EMBL/GenBank/DDBJ whole genome shotgun (WGS) entry which is preliminary data.</text>
</comment>
<evidence type="ECO:0000256" key="1">
    <source>
        <dbReference type="SAM" id="SignalP"/>
    </source>
</evidence>
<dbReference type="EMBL" id="BAABGY010000022">
    <property type="protein sequence ID" value="GAA4345146.1"/>
    <property type="molecule type" value="Genomic_DNA"/>
</dbReference>
<dbReference type="Proteomes" id="UP001501725">
    <property type="component" value="Unassembled WGS sequence"/>
</dbReference>
<dbReference type="RefSeq" id="WP_345258510.1">
    <property type="nucleotide sequence ID" value="NZ_BAABGY010000022.1"/>
</dbReference>
<evidence type="ECO:0000313" key="3">
    <source>
        <dbReference type="Proteomes" id="UP001501725"/>
    </source>
</evidence>
<reference evidence="3" key="1">
    <citation type="journal article" date="2019" name="Int. J. Syst. Evol. Microbiol.">
        <title>The Global Catalogue of Microorganisms (GCM) 10K type strain sequencing project: providing services to taxonomists for standard genome sequencing and annotation.</title>
        <authorList>
            <consortium name="The Broad Institute Genomics Platform"/>
            <consortium name="The Broad Institute Genome Sequencing Center for Infectious Disease"/>
            <person name="Wu L."/>
            <person name="Ma J."/>
        </authorList>
    </citation>
    <scope>NUCLEOTIDE SEQUENCE [LARGE SCALE GENOMIC DNA]</scope>
    <source>
        <strain evidence="3">JCM 17919</strain>
    </source>
</reference>
<evidence type="ECO:0008006" key="4">
    <source>
        <dbReference type="Google" id="ProtNLM"/>
    </source>
</evidence>
<gene>
    <name evidence="2" type="ORF">GCM10023184_47000</name>
</gene>
<accession>A0ABP8HV48</accession>